<dbReference type="EMBL" id="BMIU01000004">
    <property type="protein sequence ID" value="GGF25178.1"/>
    <property type="molecule type" value="Genomic_DNA"/>
</dbReference>
<comment type="caution">
    <text evidence="13">The sequence shown here is derived from an EMBL/GenBank/DDBJ whole genome shotgun (WGS) entry which is preliminary data.</text>
</comment>
<dbReference type="Pfam" id="PF02018">
    <property type="entry name" value="CBM_4_9"/>
    <property type="match status" value="1"/>
</dbReference>
<dbReference type="Gene3D" id="3.20.20.80">
    <property type="entry name" value="Glycosidases"/>
    <property type="match status" value="2"/>
</dbReference>
<evidence type="ECO:0000313" key="13">
    <source>
        <dbReference type="EMBL" id="GGF25178.1"/>
    </source>
</evidence>
<dbReference type="InterPro" id="IPR031158">
    <property type="entry name" value="GH10_AS"/>
</dbReference>
<dbReference type="InterPro" id="IPR017853">
    <property type="entry name" value="GH"/>
</dbReference>
<dbReference type="InterPro" id="IPR044846">
    <property type="entry name" value="GH10"/>
</dbReference>
<dbReference type="Gene3D" id="2.60.120.260">
    <property type="entry name" value="Galactose-binding domain-like"/>
    <property type="match status" value="2"/>
</dbReference>
<dbReference type="Pfam" id="PF00331">
    <property type="entry name" value="Glyco_hydro_10"/>
    <property type="match status" value="2"/>
</dbReference>
<accession>A0ABQ1US26</accession>
<dbReference type="InterPro" id="IPR003305">
    <property type="entry name" value="CenC_carb-bd"/>
</dbReference>
<protein>
    <recommendedName>
        <fullName evidence="3">endo-1,4-beta-xylanase</fullName>
        <ecNumber evidence="3">3.2.1.8</ecNumber>
    </recommendedName>
</protein>
<sequence>MKTRYINILGILALGLGTSCVDYVPTDEYQVEKPESIALQEELNAYLPLKSYVDSIAHPDFILGGAVSQSEYADKGVMYRLINSNFHEITAGYGMKHGAVVQADGSLLLDGVNAMYEAAAAAGTSIYGHTLCWHANQNAGYLNGLLEPLVVNSPAFANELALSAAMEGDLSGWGTQGEVAIVQNEGMGAGTPAFKLSAGASVSDPSSLQLATPEITIVPGNEYEIVAYVKSDMPAEGRISFEGLENNEPEMDWWSTGEVSATFQTSMSWQEIRIRVSDFQGETFKIKFDMGYTPGAATYLDINNLYVFNPNGEPMTNNLVVDGDFEAGTGWGGWGNGSTRGITEDGMGFGGEGKAFFVTNPSVTGGFWEVQTSYEFTESLKNGEDYKLSFWVKGDAEGIIRPELQSPDYSSNGYGQVMVTQEWQQVELTTTATADDRSRLIFSYGEFAGTVYIDNVVLSSASLSGGSTTLVQKTPEEKENIISGELERWIAEMVTSSKEHVKAWDVVNEPMDDGNPYELKTGVGKTDMASDEFYWQDYMGKDYAVKAFQWAREYGNPDDLHFINDYNLEYNLDKCQGIIDYVAYLESQGAQVDGIGTQMHIGIDSNKQNIAKMFEMLAATGKLIKVSELDVRVNTASPTAEILEQQAEMYKYVVDMYLQYVPESQRYGITVWGITDSPDDANWLPGEHQGLWNLDLNRKPAYEGFVEGLQGL</sequence>
<dbReference type="PANTHER" id="PTHR31490">
    <property type="entry name" value="GLYCOSYL HYDROLASE"/>
    <property type="match status" value="1"/>
</dbReference>
<evidence type="ECO:0000256" key="5">
    <source>
        <dbReference type="ARBA" id="ARBA00022729"/>
    </source>
</evidence>
<evidence type="ECO:0000256" key="8">
    <source>
        <dbReference type="ARBA" id="ARBA00023277"/>
    </source>
</evidence>
<evidence type="ECO:0000256" key="7">
    <source>
        <dbReference type="ARBA" id="ARBA00022801"/>
    </source>
</evidence>
<name>A0ABQ1US26_9BACT</name>
<dbReference type="InterPro" id="IPR008979">
    <property type="entry name" value="Galactose-bd-like_sf"/>
</dbReference>
<evidence type="ECO:0000256" key="6">
    <source>
        <dbReference type="ARBA" id="ARBA00022737"/>
    </source>
</evidence>
<keyword evidence="7" id="KW-0378">Hydrolase</keyword>
<keyword evidence="10" id="KW-0624">Polysaccharide degradation</keyword>
<evidence type="ECO:0000256" key="9">
    <source>
        <dbReference type="ARBA" id="ARBA00023295"/>
    </source>
</evidence>
<dbReference type="InterPro" id="IPR001000">
    <property type="entry name" value="GH10_dom"/>
</dbReference>
<keyword evidence="6" id="KW-0677">Repeat</keyword>
<keyword evidence="9" id="KW-0326">Glycosidase</keyword>
<keyword evidence="8" id="KW-0119">Carbohydrate metabolism</keyword>
<organism evidence="13 14">
    <name type="scientific">Echinicola rosea</name>
    <dbReference type="NCBI Taxonomy" id="1807691"/>
    <lineage>
        <taxon>Bacteria</taxon>
        <taxon>Pseudomonadati</taxon>
        <taxon>Bacteroidota</taxon>
        <taxon>Cytophagia</taxon>
        <taxon>Cytophagales</taxon>
        <taxon>Cyclobacteriaceae</taxon>
        <taxon>Echinicola</taxon>
    </lineage>
</organism>
<dbReference type="PROSITE" id="PS51257">
    <property type="entry name" value="PROKAR_LIPOPROTEIN"/>
    <property type="match status" value="1"/>
</dbReference>
<keyword evidence="4" id="KW-0858">Xylan degradation</keyword>
<dbReference type="SMART" id="SM00633">
    <property type="entry name" value="Glyco_10"/>
    <property type="match status" value="1"/>
</dbReference>
<dbReference type="EC" id="3.2.1.8" evidence="3"/>
<proteinExistence type="inferred from homology"/>
<evidence type="ECO:0000256" key="10">
    <source>
        <dbReference type="ARBA" id="ARBA00023326"/>
    </source>
</evidence>
<evidence type="ECO:0000256" key="11">
    <source>
        <dbReference type="PROSITE-ProRule" id="PRU10061"/>
    </source>
</evidence>
<dbReference type="PANTHER" id="PTHR31490:SF88">
    <property type="entry name" value="BETA-XYLANASE"/>
    <property type="match status" value="1"/>
</dbReference>
<evidence type="ECO:0000256" key="4">
    <source>
        <dbReference type="ARBA" id="ARBA00022651"/>
    </source>
</evidence>
<evidence type="ECO:0000256" key="3">
    <source>
        <dbReference type="ARBA" id="ARBA00012590"/>
    </source>
</evidence>
<reference evidence="14" key="1">
    <citation type="journal article" date="2019" name="Int. J. Syst. Evol. Microbiol.">
        <title>The Global Catalogue of Microorganisms (GCM) 10K type strain sequencing project: providing services to taxonomists for standard genome sequencing and annotation.</title>
        <authorList>
            <consortium name="The Broad Institute Genomics Platform"/>
            <consortium name="The Broad Institute Genome Sequencing Center for Infectious Disease"/>
            <person name="Wu L."/>
            <person name="Ma J."/>
        </authorList>
    </citation>
    <scope>NUCLEOTIDE SEQUENCE [LARGE SCALE GENOMIC DNA]</scope>
    <source>
        <strain evidence="14">CGMCC 1.15407</strain>
    </source>
</reference>
<comment type="similarity">
    <text evidence="2">Belongs to the glycosyl hydrolase 10 (cellulase F) family.</text>
</comment>
<evidence type="ECO:0000259" key="12">
    <source>
        <dbReference type="PROSITE" id="PS51760"/>
    </source>
</evidence>
<dbReference type="Proteomes" id="UP000647339">
    <property type="component" value="Unassembled WGS sequence"/>
</dbReference>
<evidence type="ECO:0000313" key="14">
    <source>
        <dbReference type="Proteomes" id="UP000647339"/>
    </source>
</evidence>
<comment type="catalytic activity">
    <reaction evidence="1">
        <text>Endohydrolysis of (1-&gt;4)-beta-D-xylosidic linkages in xylans.</text>
        <dbReference type="EC" id="3.2.1.8"/>
    </reaction>
</comment>
<keyword evidence="5" id="KW-0732">Signal</keyword>
<dbReference type="PROSITE" id="PS00591">
    <property type="entry name" value="GH10_1"/>
    <property type="match status" value="1"/>
</dbReference>
<dbReference type="PROSITE" id="PS51760">
    <property type="entry name" value="GH10_2"/>
    <property type="match status" value="1"/>
</dbReference>
<keyword evidence="14" id="KW-1185">Reference proteome</keyword>
<feature type="active site" description="Nucleophile" evidence="11">
    <location>
        <position position="628"/>
    </location>
</feature>
<dbReference type="RefSeq" id="WP_137404471.1">
    <property type="nucleotide sequence ID" value="NZ_BMIU01000004.1"/>
</dbReference>
<feature type="domain" description="GH10" evidence="12">
    <location>
        <begin position="425"/>
        <end position="708"/>
    </location>
</feature>
<evidence type="ECO:0000256" key="1">
    <source>
        <dbReference type="ARBA" id="ARBA00000681"/>
    </source>
</evidence>
<dbReference type="SUPFAM" id="SSF51445">
    <property type="entry name" value="(Trans)glycosidases"/>
    <property type="match status" value="1"/>
</dbReference>
<dbReference type="SUPFAM" id="SSF49785">
    <property type="entry name" value="Galactose-binding domain-like"/>
    <property type="match status" value="2"/>
</dbReference>
<gene>
    <name evidence="13" type="ORF">GCM10011339_11620</name>
</gene>
<evidence type="ECO:0000256" key="2">
    <source>
        <dbReference type="ARBA" id="ARBA00007495"/>
    </source>
</evidence>